<dbReference type="RefSeq" id="WP_015045981.1">
    <property type="nucleotide sequence ID" value="NC_018868.3"/>
</dbReference>
<dbReference type="InterPro" id="IPR016423">
    <property type="entry name" value="Resolvase_Rsv"/>
</dbReference>
<evidence type="ECO:0000256" key="2">
    <source>
        <dbReference type="ARBA" id="ARBA00023172"/>
    </source>
</evidence>
<dbReference type="HOGENOM" id="CLU_070567_0_0_6"/>
<dbReference type="STRING" id="1117647.M5M_02985"/>
<dbReference type="InterPro" id="IPR050090">
    <property type="entry name" value="Tyrosine_recombinase_XerCD"/>
</dbReference>
<sequence length="245" mass="27588">MGQYSISDGAFPAPPKSLFTSRESPAVRFPIQRVEIDWARLQAKRPLVLDTVQAMPAYLLYPEVVGLLAQADNPAQRLVLDLMWSTGARVSEVLALKPTSFVDDGYDFGVILQTLKQKSGRPSKKMLARSAKRYVPIQDRVLKDRIQSFLWAGHFKKTDRIFPMCRQTVNRYIHKLVDRVGGGDVPFNITAHTFRHSFAVHLLLHGRPLKAIGQLLGHRSLKSTEIYTEVLSVDVGHFLDGVAFH</sequence>
<dbReference type="Proteomes" id="UP000000466">
    <property type="component" value="Chromosome"/>
</dbReference>
<name>K4KIL3_SIMAS</name>
<reference evidence="5 6" key="1">
    <citation type="journal article" date="2013" name="Genome Announc.">
        <title>Complete genome sequence of Simiduia agarivorans SA1(T), a marine bacterium able to degrade a variety of polysaccharides.</title>
        <authorList>
            <person name="Lin S.Y."/>
            <person name="Shieh W.Y."/>
            <person name="Chen J.S."/>
            <person name="Tang S.L."/>
        </authorList>
    </citation>
    <scope>NUCLEOTIDE SEQUENCE [LARGE SCALE GENOMIC DNA]</scope>
    <source>
        <strain evidence="6">DSM 21679 / JCM 13881 / BCRC 17597 / SA1</strain>
    </source>
</reference>
<dbReference type="InterPro" id="IPR011010">
    <property type="entry name" value="DNA_brk_join_enz"/>
</dbReference>
<dbReference type="PANTHER" id="PTHR30349:SF90">
    <property type="entry name" value="TYROSINE RECOMBINASE XERD"/>
    <property type="match status" value="1"/>
</dbReference>
<dbReference type="SUPFAM" id="SSF56349">
    <property type="entry name" value="DNA breaking-rejoining enzymes"/>
    <property type="match status" value="1"/>
</dbReference>
<dbReference type="CDD" id="cd00397">
    <property type="entry name" value="DNA_BRE_C"/>
    <property type="match status" value="1"/>
</dbReference>
<keyword evidence="2" id="KW-0233">DNA recombination</keyword>
<dbReference type="Gene3D" id="1.10.443.10">
    <property type="entry name" value="Intergrase catalytic core"/>
    <property type="match status" value="1"/>
</dbReference>
<dbReference type="OrthoDB" id="9801717at2"/>
<dbReference type="InterPro" id="IPR002104">
    <property type="entry name" value="Integrase_catalytic"/>
</dbReference>
<dbReference type="EMBL" id="CP003746">
    <property type="protein sequence ID" value="AFU97808.1"/>
    <property type="molecule type" value="Genomic_DNA"/>
</dbReference>
<dbReference type="GO" id="GO:0015074">
    <property type="term" value="P:DNA integration"/>
    <property type="evidence" value="ECO:0007669"/>
    <property type="project" value="UniProtKB-KW"/>
</dbReference>
<feature type="domain" description="Tyr recombinase" evidence="4">
    <location>
        <begin position="54"/>
        <end position="240"/>
    </location>
</feature>
<evidence type="ECO:0000313" key="6">
    <source>
        <dbReference type="Proteomes" id="UP000000466"/>
    </source>
</evidence>
<evidence type="ECO:0000259" key="4">
    <source>
        <dbReference type="PROSITE" id="PS51898"/>
    </source>
</evidence>
<dbReference type="PIRSF" id="PIRSF004576">
    <property type="entry name" value="Resolvase_Rsv"/>
    <property type="match status" value="1"/>
</dbReference>
<dbReference type="InterPro" id="IPR013762">
    <property type="entry name" value="Integrase-like_cat_sf"/>
</dbReference>
<organism evidence="5 6">
    <name type="scientific">Simiduia agarivorans (strain DSM 21679 / JCM 13881 / BCRC 17597 / SA1)</name>
    <dbReference type="NCBI Taxonomy" id="1117647"/>
    <lineage>
        <taxon>Bacteria</taxon>
        <taxon>Pseudomonadati</taxon>
        <taxon>Pseudomonadota</taxon>
        <taxon>Gammaproteobacteria</taxon>
        <taxon>Cellvibrionales</taxon>
        <taxon>Cellvibrionaceae</taxon>
        <taxon>Simiduia</taxon>
    </lineage>
</organism>
<dbReference type="Pfam" id="PF00589">
    <property type="entry name" value="Phage_integrase"/>
    <property type="match status" value="1"/>
</dbReference>
<proteinExistence type="predicted"/>
<dbReference type="KEGG" id="saga:M5M_02985"/>
<dbReference type="PANTHER" id="PTHR30349">
    <property type="entry name" value="PHAGE INTEGRASE-RELATED"/>
    <property type="match status" value="1"/>
</dbReference>
<keyword evidence="6" id="KW-1185">Reference proteome</keyword>
<evidence type="ECO:0000313" key="5">
    <source>
        <dbReference type="EMBL" id="AFU97808.1"/>
    </source>
</evidence>
<dbReference type="PROSITE" id="PS51898">
    <property type="entry name" value="TYR_RECOMBINASE"/>
    <property type="match status" value="1"/>
</dbReference>
<evidence type="ECO:0000256" key="3">
    <source>
        <dbReference type="PIRSR" id="PIRSR004576-50"/>
    </source>
</evidence>
<dbReference type="eggNOG" id="COG0582">
    <property type="taxonomic scope" value="Bacteria"/>
</dbReference>
<keyword evidence="1" id="KW-0229">DNA integration</keyword>
<evidence type="ECO:0000256" key="1">
    <source>
        <dbReference type="ARBA" id="ARBA00022908"/>
    </source>
</evidence>
<dbReference type="AlphaFoldDB" id="K4KIL3"/>
<gene>
    <name evidence="5" type="ordered locus">M5M_02985</name>
</gene>
<dbReference type="GO" id="GO:0006310">
    <property type="term" value="P:DNA recombination"/>
    <property type="evidence" value="ECO:0007669"/>
    <property type="project" value="UniProtKB-KW"/>
</dbReference>
<dbReference type="GO" id="GO:0003677">
    <property type="term" value="F:DNA binding"/>
    <property type="evidence" value="ECO:0007669"/>
    <property type="project" value="InterPro"/>
</dbReference>
<feature type="active site" description="O-(3'-phospho-DNA)-tyrosine intermediate" evidence="3">
    <location>
        <position position="227"/>
    </location>
</feature>
<accession>K4KIL3</accession>
<protein>
    <submittedName>
        <fullName evidence="5">Phage integrase family protein</fullName>
    </submittedName>
</protein>